<keyword evidence="2" id="KW-0472">Membrane</keyword>
<dbReference type="Pfam" id="PF00535">
    <property type="entry name" value="Glycos_transf_2"/>
    <property type="match status" value="1"/>
</dbReference>
<feature type="domain" description="Glycosyltransferase 2-like" evidence="3">
    <location>
        <begin position="8"/>
        <end position="132"/>
    </location>
</feature>
<dbReference type="EMBL" id="VTEV01000002">
    <property type="protein sequence ID" value="TYS69703.1"/>
    <property type="molecule type" value="Genomic_DNA"/>
</dbReference>
<comment type="caution">
    <text evidence="4">The sequence shown here is derived from an EMBL/GenBank/DDBJ whole genome shotgun (WGS) entry which is preliminary data.</text>
</comment>
<organism evidence="4 5">
    <name type="scientific">Sutcliffiella horikoshii</name>
    <dbReference type="NCBI Taxonomy" id="79883"/>
    <lineage>
        <taxon>Bacteria</taxon>
        <taxon>Bacillati</taxon>
        <taxon>Bacillota</taxon>
        <taxon>Bacilli</taxon>
        <taxon>Bacillales</taxon>
        <taxon>Bacillaceae</taxon>
        <taxon>Sutcliffiella</taxon>
    </lineage>
</organism>
<name>A0A5D4T273_9BACI</name>
<evidence type="ECO:0000313" key="4">
    <source>
        <dbReference type="EMBL" id="TYS69703.1"/>
    </source>
</evidence>
<feature type="transmembrane region" description="Helical" evidence="2">
    <location>
        <begin position="272"/>
        <end position="290"/>
    </location>
</feature>
<evidence type="ECO:0000313" key="5">
    <source>
        <dbReference type="Proteomes" id="UP000322524"/>
    </source>
</evidence>
<keyword evidence="2" id="KW-0812">Transmembrane</keyword>
<dbReference type="CDD" id="cd00761">
    <property type="entry name" value="Glyco_tranf_GTA_type"/>
    <property type="match status" value="1"/>
</dbReference>
<evidence type="ECO:0000259" key="3">
    <source>
        <dbReference type="Pfam" id="PF00535"/>
    </source>
</evidence>
<evidence type="ECO:0000256" key="1">
    <source>
        <dbReference type="ARBA" id="ARBA00006739"/>
    </source>
</evidence>
<dbReference type="Gene3D" id="3.90.550.10">
    <property type="entry name" value="Spore Coat Polysaccharide Biosynthesis Protein SpsA, Chain A"/>
    <property type="match status" value="1"/>
</dbReference>
<dbReference type="OrthoDB" id="9810303at2"/>
<dbReference type="RefSeq" id="WP_148987264.1">
    <property type="nucleotide sequence ID" value="NZ_VTEV01000002.1"/>
</dbReference>
<dbReference type="SUPFAM" id="SSF53448">
    <property type="entry name" value="Nucleotide-diphospho-sugar transferases"/>
    <property type="match status" value="1"/>
</dbReference>
<accession>A0A5D4T273</accession>
<keyword evidence="2" id="KW-1133">Transmembrane helix</keyword>
<dbReference type="GO" id="GO:0016740">
    <property type="term" value="F:transferase activity"/>
    <property type="evidence" value="ECO:0007669"/>
    <property type="project" value="UniProtKB-KW"/>
</dbReference>
<proteinExistence type="inferred from homology"/>
<protein>
    <submittedName>
        <fullName evidence="4">Glycosyltransferase family 2 protein</fullName>
    </submittedName>
</protein>
<dbReference type="InterPro" id="IPR001173">
    <property type="entry name" value="Glyco_trans_2-like"/>
</dbReference>
<keyword evidence="4" id="KW-0808">Transferase</keyword>
<comment type="similarity">
    <text evidence="1">Belongs to the glycosyltransferase 2 family.</text>
</comment>
<reference evidence="4 5" key="1">
    <citation type="submission" date="2019-08" db="EMBL/GenBank/DDBJ databases">
        <title>Bacillus genomes from the desert of Cuatro Cienegas, Coahuila.</title>
        <authorList>
            <person name="Olmedo-Alvarez G."/>
        </authorList>
    </citation>
    <scope>NUCLEOTIDE SEQUENCE [LARGE SCALE GENOMIC DNA]</scope>
    <source>
        <strain evidence="4 5">CH28_1T</strain>
    </source>
</reference>
<gene>
    <name evidence="4" type="ORF">FZC76_05555</name>
</gene>
<dbReference type="AlphaFoldDB" id="A0A5D4T273"/>
<dbReference type="InterPro" id="IPR029044">
    <property type="entry name" value="Nucleotide-diphossugar_trans"/>
</dbReference>
<evidence type="ECO:0000256" key="2">
    <source>
        <dbReference type="SAM" id="Phobius"/>
    </source>
</evidence>
<sequence length="297" mass="34497">MSDKNLVTVLTPTFNRAYKLPDLLNSLLSQTNFNFDWLIVDDGSTDDTKEIVKKFKNDNFKITYIQKENGGKHTAHNEGIKQIDTELTMIVDSDDILKSDAIQSIYNEWIPVRNKGLCGVSFLKGDKVGGISGLKFPEDKFIGNFIDVRINRNDISEKAEVWVTDVLKKYPFPVYKGENYVGEGSIWCMIAKEKDMLFVNKVIYIYEYEEGGLTRAGKSLRVKNPLGGMFGAKVTLSKEFNWRMKTKKMWLFICYGFFAKMRIKDMFKECPMKVYFIINIPFGFFLYLYWKSKYLNK</sequence>
<dbReference type="PANTHER" id="PTHR22916">
    <property type="entry name" value="GLYCOSYLTRANSFERASE"/>
    <property type="match status" value="1"/>
</dbReference>
<dbReference type="Proteomes" id="UP000322524">
    <property type="component" value="Unassembled WGS sequence"/>
</dbReference>